<evidence type="ECO:0000313" key="13">
    <source>
        <dbReference type="Proteomes" id="UP001058682"/>
    </source>
</evidence>
<dbReference type="GO" id="GO:0000166">
    <property type="term" value="F:nucleotide binding"/>
    <property type="evidence" value="ECO:0007669"/>
    <property type="project" value="UniProtKB-KW"/>
</dbReference>
<proteinExistence type="inferred from homology"/>
<feature type="active site" description="Proton acceptor" evidence="10">
    <location>
        <position position="67"/>
    </location>
</feature>
<dbReference type="InterPro" id="IPR029001">
    <property type="entry name" value="ITPase-like_fam"/>
</dbReference>
<dbReference type="KEGG" id="tpk:JO40_07530"/>
<feature type="binding site" evidence="10">
    <location>
        <position position="174"/>
    </location>
    <ligand>
        <name>substrate</name>
    </ligand>
</feature>
<dbReference type="Gene3D" id="3.90.950.10">
    <property type="match status" value="1"/>
</dbReference>
<reference evidence="12" key="1">
    <citation type="submission" date="2019-04" db="EMBL/GenBank/DDBJ databases">
        <title>Whole genome sequencing of oral phylogroup 2 treponemes.</title>
        <authorList>
            <person name="Chan Y."/>
            <person name="Zeng H.H."/>
            <person name="Yu X.L."/>
            <person name="Leung W.K."/>
            <person name="Watt R.M."/>
        </authorList>
    </citation>
    <scope>NUCLEOTIDE SEQUENCE</scope>
    <source>
        <strain evidence="12">OMZ 835</strain>
    </source>
</reference>
<evidence type="ECO:0000256" key="10">
    <source>
        <dbReference type="HAMAP-Rule" id="MF_01405"/>
    </source>
</evidence>
<feature type="binding site" evidence="10">
    <location>
        <position position="68"/>
    </location>
    <ligand>
        <name>substrate</name>
    </ligand>
</feature>
<evidence type="ECO:0000256" key="2">
    <source>
        <dbReference type="ARBA" id="ARBA00011738"/>
    </source>
</evidence>
<dbReference type="EMBL" id="CP038804">
    <property type="protein sequence ID" value="UTY32820.1"/>
    <property type="molecule type" value="Genomic_DNA"/>
</dbReference>
<accession>A0AAE9SH98</accession>
<feature type="binding site" evidence="10">
    <location>
        <begin position="179"/>
        <end position="180"/>
    </location>
    <ligand>
        <name>substrate</name>
    </ligand>
</feature>
<dbReference type="GO" id="GO:0009117">
    <property type="term" value="P:nucleotide metabolic process"/>
    <property type="evidence" value="ECO:0007669"/>
    <property type="project" value="UniProtKB-KW"/>
</dbReference>
<evidence type="ECO:0000256" key="6">
    <source>
        <dbReference type="ARBA" id="ARBA00022842"/>
    </source>
</evidence>
<dbReference type="EC" id="3.6.1.66" evidence="10"/>
<evidence type="ECO:0000256" key="4">
    <source>
        <dbReference type="ARBA" id="ARBA00022741"/>
    </source>
</evidence>
<dbReference type="GO" id="GO:0017111">
    <property type="term" value="F:ribonucleoside triphosphate phosphatase activity"/>
    <property type="evidence" value="ECO:0007669"/>
    <property type="project" value="InterPro"/>
</dbReference>
<evidence type="ECO:0000256" key="11">
    <source>
        <dbReference type="RuleBase" id="RU003781"/>
    </source>
</evidence>
<dbReference type="GO" id="GO:0009146">
    <property type="term" value="P:purine nucleoside triphosphate catabolic process"/>
    <property type="evidence" value="ECO:0007669"/>
    <property type="project" value="UniProtKB-UniRule"/>
</dbReference>
<comment type="catalytic activity">
    <reaction evidence="10">
        <text>ITP + H2O = IMP + diphosphate + H(+)</text>
        <dbReference type="Rhea" id="RHEA:29399"/>
        <dbReference type="ChEBI" id="CHEBI:15377"/>
        <dbReference type="ChEBI" id="CHEBI:15378"/>
        <dbReference type="ChEBI" id="CHEBI:33019"/>
        <dbReference type="ChEBI" id="CHEBI:58053"/>
        <dbReference type="ChEBI" id="CHEBI:61402"/>
        <dbReference type="EC" id="3.6.1.66"/>
    </reaction>
</comment>
<comment type="catalytic activity">
    <reaction evidence="8 10">
        <text>dITP + H2O = dIMP + diphosphate + H(+)</text>
        <dbReference type="Rhea" id="RHEA:28342"/>
        <dbReference type="ChEBI" id="CHEBI:15377"/>
        <dbReference type="ChEBI" id="CHEBI:15378"/>
        <dbReference type="ChEBI" id="CHEBI:33019"/>
        <dbReference type="ChEBI" id="CHEBI:61194"/>
        <dbReference type="ChEBI" id="CHEBI:61382"/>
        <dbReference type="EC" id="3.6.1.66"/>
    </reaction>
</comment>
<dbReference type="GO" id="GO:0035870">
    <property type="term" value="F:dITP diphosphatase activity"/>
    <property type="evidence" value="ECO:0007669"/>
    <property type="project" value="UniProtKB-UniRule"/>
</dbReference>
<dbReference type="AlphaFoldDB" id="A0AAE9SH98"/>
<name>A0AAE9SH98_9SPIR</name>
<dbReference type="GO" id="GO:0036220">
    <property type="term" value="F:ITP diphosphatase activity"/>
    <property type="evidence" value="ECO:0007669"/>
    <property type="project" value="UniProtKB-UniRule"/>
</dbReference>
<evidence type="ECO:0000256" key="5">
    <source>
        <dbReference type="ARBA" id="ARBA00022801"/>
    </source>
</evidence>
<dbReference type="HAMAP" id="MF_01405">
    <property type="entry name" value="Non_canon_purine_NTPase"/>
    <property type="match status" value="1"/>
</dbReference>
<dbReference type="PANTHER" id="PTHR11067">
    <property type="entry name" value="INOSINE TRIPHOSPHATE PYROPHOSPHATASE/HAM1 PROTEIN"/>
    <property type="match status" value="1"/>
</dbReference>
<dbReference type="CDD" id="cd00515">
    <property type="entry name" value="HAM1"/>
    <property type="match status" value="1"/>
</dbReference>
<sequence>MKIYLASGNINKKREVQELLPSHRIVLPKDEGMEFDPEETGSTFFENSMIKAKALYDIVKAPVLADDSGLCVDFLNGAPGVHSARYGSIEGEHVSAEAGIIKVLNELKGVKKRSAFFACCIVFLLNENRFYSVQEICEGTISEAPSGAGGFGYDPIFFVEKLGKTFAELTSEEKNSISHRGKALVSISKLIEPLKTSIF</sequence>
<dbReference type="InterPro" id="IPR002637">
    <property type="entry name" value="RdgB/HAM1"/>
</dbReference>
<gene>
    <name evidence="12" type="primary">rdgB</name>
    <name evidence="12" type="ORF">E4N74_01455</name>
</gene>
<comment type="function">
    <text evidence="10">Pyrophosphatase that catalyzes the hydrolysis of nucleoside triphosphates to their monophosphate derivatives, with a high preference for the non-canonical purine nucleotides XTP (xanthosine triphosphate), dITP (deoxyinosine triphosphate) and ITP. Seems to function as a house-cleaning enzyme that removes non-canonical purine nucleotides from the nucleotide pool, thus preventing their incorporation into DNA/RNA and avoiding chromosomal lesions.</text>
</comment>
<evidence type="ECO:0000256" key="8">
    <source>
        <dbReference type="ARBA" id="ARBA00051875"/>
    </source>
</evidence>
<comment type="similarity">
    <text evidence="1 10 11">Belongs to the HAM1 NTPase family.</text>
</comment>
<dbReference type="FunFam" id="3.90.950.10:FF:000001">
    <property type="entry name" value="dITP/XTP pyrophosphatase"/>
    <property type="match status" value="1"/>
</dbReference>
<feature type="binding site" evidence="10">
    <location>
        <begin position="7"/>
        <end position="12"/>
    </location>
    <ligand>
        <name>substrate</name>
    </ligand>
</feature>
<keyword evidence="6 10" id="KW-0460">Magnesium</keyword>
<evidence type="ECO:0000256" key="7">
    <source>
        <dbReference type="ARBA" id="ARBA00023080"/>
    </source>
</evidence>
<comment type="catalytic activity">
    <reaction evidence="9 10">
        <text>XTP + H2O = XMP + diphosphate + H(+)</text>
        <dbReference type="Rhea" id="RHEA:28610"/>
        <dbReference type="ChEBI" id="CHEBI:15377"/>
        <dbReference type="ChEBI" id="CHEBI:15378"/>
        <dbReference type="ChEBI" id="CHEBI:33019"/>
        <dbReference type="ChEBI" id="CHEBI:57464"/>
        <dbReference type="ChEBI" id="CHEBI:61314"/>
        <dbReference type="EC" id="3.6.1.66"/>
    </reaction>
</comment>
<dbReference type="Pfam" id="PF01725">
    <property type="entry name" value="Ham1p_like"/>
    <property type="match status" value="1"/>
</dbReference>
<keyword evidence="7 10" id="KW-0546">Nucleotide metabolism</keyword>
<dbReference type="GO" id="GO:0046872">
    <property type="term" value="F:metal ion binding"/>
    <property type="evidence" value="ECO:0007669"/>
    <property type="project" value="UniProtKB-KW"/>
</dbReference>
<dbReference type="GO" id="GO:0036222">
    <property type="term" value="F:XTP diphosphatase activity"/>
    <property type="evidence" value="ECO:0007669"/>
    <property type="project" value="UniProtKB-UniRule"/>
</dbReference>
<evidence type="ECO:0000256" key="9">
    <source>
        <dbReference type="ARBA" id="ARBA00052017"/>
    </source>
</evidence>
<feature type="binding site" evidence="10">
    <location>
        <position position="67"/>
    </location>
    <ligand>
        <name>Mg(2+)</name>
        <dbReference type="ChEBI" id="CHEBI:18420"/>
    </ligand>
</feature>
<dbReference type="PANTHER" id="PTHR11067:SF9">
    <property type="entry name" value="INOSINE TRIPHOSPHATE PYROPHOSPHATASE"/>
    <property type="match status" value="1"/>
</dbReference>
<feature type="binding site" evidence="10">
    <location>
        <position position="38"/>
    </location>
    <ligand>
        <name>Mg(2+)</name>
        <dbReference type="ChEBI" id="CHEBI:18420"/>
    </ligand>
</feature>
<feature type="binding site" evidence="10">
    <location>
        <begin position="151"/>
        <end position="154"/>
    </location>
    <ligand>
        <name>substrate</name>
    </ligand>
</feature>
<keyword evidence="4 10" id="KW-0547">Nucleotide-binding</keyword>
<keyword evidence="5 10" id="KW-0378">Hydrolase</keyword>
<organism evidence="12 13">
    <name type="scientific">Treponema putidum</name>
    <dbReference type="NCBI Taxonomy" id="221027"/>
    <lineage>
        <taxon>Bacteria</taxon>
        <taxon>Pseudomonadati</taxon>
        <taxon>Spirochaetota</taxon>
        <taxon>Spirochaetia</taxon>
        <taxon>Spirochaetales</taxon>
        <taxon>Treponemataceae</taxon>
        <taxon>Treponema</taxon>
    </lineage>
</organism>
<dbReference type="SUPFAM" id="SSF52972">
    <property type="entry name" value="ITPase-like"/>
    <property type="match status" value="1"/>
</dbReference>
<protein>
    <recommendedName>
        <fullName evidence="10">dITP/XTP pyrophosphatase</fullName>
        <ecNumber evidence="10">3.6.1.66</ecNumber>
    </recommendedName>
    <alternativeName>
        <fullName evidence="10">Non-canonical purine NTP pyrophosphatase</fullName>
    </alternativeName>
    <alternativeName>
        <fullName evidence="10">Non-standard purine NTP pyrophosphatase</fullName>
    </alternativeName>
    <alternativeName>
        <fullName evidence="10">Nucleoside-triphosphate diphosphatase</fullName>
    </alternativeName>
    <alternativeName>
        <fullName evidence="10">Nucleoside-triphosphate pyrophosphatase</fullName>
        <shortName evidence="10">NTPase</shortName>
    </alternativeName>
</protein>
<evidence type="ECO:0000256" key="3">
    <source>
        <dbReference type="ARBA" id="ARBA00022723"/>
    </source>
</evidence>
<dbReference type="GO" id="GO:0005829">
    <property type="term" value="C:cytosol"/>
    <property type="evidence" value="ECO:0007669"/>
    <property type="project" value="TreeGrafter"/>
</dbReference>
<keyword evidence="3 10" id="KW-0479">Metal-binding</keyword>
<comment type="subunit">
    <text evidence="2 10">Homodimer.</text>
</comment>
<dbReference type="Proteomes" id="UP001058682">
    <property type="component" value="Chromosome"/>
</dbReference>
<comment type="cofactor">
    <cofactor evidence="10">
        <name>Mg(2+)</name>
        <dbReference type="ChEBI" id="CHEBI:18420"/>
    </cofactor>
    <text evidence="10">Binds 1 Mg(2+) ion per subunit.</text>
</comment>
<evidence type="ECO:0000256" key="1">
    <source>
        <dbReference type="ARBA" id="ARBA00008023"/>
    </source>
</evidence>
<dbReference type="RefSeq" id="WP_044978738.1">
    <property type="nucleotide sequence ID" value="NZ_CP009228.1"/>
</dbReference>
<dbReference type="InterPro" id="IPR020922">
    <property type="entry name" value="dITP/XTP_pyrophosphatase"/>
</dbReference>
<dbReference type="NCBIfam" id="TIGR00042">
    <property type="entry name" value="RdgB/HAM1 family non-canonical purine NTP pyrophosphatase"/>
    <property type="match status" value="1"/>
</dbReference>
<evidence type="ECO:0000313" key="12">
    <source>
        <dbReference type="EMBL" id="UTY32820.1"/>
    </source>
</evidence>